<sequence length="512" mass="58725">MITSKYTVIASHWDDISDEIDEERVSQSYKRLTNILDSFLNDDANENLSIKKREDIKAAKCTEFLQDRNLQGPNILSLPDISTVENCIALCEQTKLCVAWSYYVPGKSCGLRSGIWNNVSAVSYQTGSCFEPKQKVKCNEVLYSGYYDSVVEAVSKTANSPRCLKACDQSQTCVSWYYDMRRRECTTLSSVGSWSNATNYQSGSCLGFKTLKCQEKLSGASYYGTYKREDYVNTMNDCINMCENDKICIGWSYAISDKVCYAYTNITYQLPDTKYVGGHCYRPDLKAQECESKRGKPNGDARVLLGICETDQDCKMICEQDMSCWGWSFSISLRKCWQYSKVVGFSLSDDYIGGSCFMNTSYPDILSLNMFRQQALDKHNEYRRRHCSQLLTLSDNLNEISQDYADRLATFGETPPNYSGIRMENLYYQTLNYKLQGSAPVDQWYNEKNNYNWEYPDFSKSKNFAKLIWNNVTQLGIGRAFSNDNTTMFVVATYYPGGYLEESYKQNIKREC</sequence>
<dbReference type="PANTHER" id="PTHR10334">
    <property type="entry name" value="CYSTEINE-RICH SECRETORY PROTEIN-RELATED"/>
    <property type="match status" value="1"/>
</dbReference>
<evidence type="ECO:0000313" key="4">
    <source>
        <dbReference type="Proteomes" id="UP000663832"/>
    </source>
</evidence>
<reference evidence="3" key="1">
    <citation type="submission" date="2021-02" db="EMBL/GenBank/DDBJ databases">
        <authorList>
            <person name="Nowell W R."/>
        </authorList>
    </citation>
    <scope>NUCLEOTIDE SEQUENCE</scope>
</reference>
<dbReference type="Pfam" id="PF14295">
    <property type="entry name" value="PAN_4"/>
    <property type="match status" value="3"/>
</dbReference>
<accession>A0A813P232</accession>
<comment type="caution">
    <text evidence="3">The sequence shown here is derived from an EMBL/GenBank/DDBJ whole genome shotgun (WGS) entry which is preliminary data.</text>
</comment>
<dbReference type="InterPro" id="IPR034113">
    <property type="entry name" value="SCP_GAPR1-like"/>
</dbReference>
<dbReference type="Proteomes" id="UP000663832">
    <property type="component" value="Unassembled WGS sequence"/>
</dbReference>
<name>A0A813P232_9BILA</name>
<evidence type="ECO:0000313" key="3">
    <source>
        <dbReference type="EMBL" id="CAF0746489.1"/>
    </source>
</evidence>
<proteinExistence type="predicted"/>
<dbReference type="CDD" id="cd05382">
    <property type="entry name" value="CAP_GAPR1-like"/>
    <property type="match status" value="1"/>
</dbReference>
<dbReference type="OrthoDB" id="337038at2759"/>
<feature type="domain" description="Apple" evidence="1">
    <location>
        <begin position="61"/>
        <end position="129"/>
    </location>
</feature>
<dbReference type="AlphaFoldDB" id="A0A813P232"/>
<feature type="domain" description="Apple" evidence="1">
    <location>
        <begin position="213"/>
        <end position="280"/>
    </location>
</feature>
<dbReference type="SUPFAM" id="SSF55797">
    <property type="entry name" value="PR-1-like"/>
    <property type="match status" value="1"/>
</dbReference>
<protein>
    <recommendedName>
        <fullName evidence="1">Apple domain-containing protein</fullName>
    </recommendedName>
</protein>
<dbReference type="Proteomes" id="UP000663877">
    <property type="component" value="Unassembled WGS sequence"/>
</dbReference>
<evidence type="ECO:0000313" key="2">
    <source>
        <dbReference type="EMBL" id="CAF0736720.1"/>
    </source>
</evidence>
<dbReference type="InterPro" id="IPR035940">
    <property type="entry name" value="CAP_sf"/>
</dbReference>
<dbReference type="Pfam" id="PF00024">
    <property type="entry name" value="PAN_1"/>
    <property type="match status" value="1"/>
</dbReference>
<gene>
    <name evidence="2" type="ORF">BJG266_LOCUS1568</name>
    <name evidence="3" type="ORF">QVE165_LOCUS1221</name>
</gene>
<dbReference type="Gene3D" id="3.50.4.10">
    <property type="entry name" value="Hepatocyte Growth Factor"/>
    <property type="match status" value="2"/>
</dbReference>
<keyword evidence="4" id="KW-1185">Reference proteome</keyword>
<evidence type="ECO:0000259" key="1">
    <source>
        <dbReference type="PROSITE" id="PS50948"/>
    </source>
</evidence>
<dbReference type="EMBL" id="CAJNOM010000004">
    <property type="protein sequence ID" value="CAF0746489.1"/>
    <property type="molecule type" value="Genomic_DNA"/>
</dbReference>
<dbReference type="Pfam" id="PF00188">
    <property type="entry name" value="CAP"/>
    <property type="match status" value="1"/>
</dbReference>
<dbReference type="EMBL" id="CAJNOI010000004">
    <property type="protein sequence ID" value="CAF0736720.1"/>
    <property type="molecule type" value="Genomic_DNA"/>
</dbReference>
<dbReference type="PROSITE" id="PS50948">
    <property type="entry name" value="PAN"/>
    <property type="match status" value="2"/>
</dbReference>
<dbReference type="InterPro" id="IPR001283">
    <property type="entry name" value="CRISP-related"/>
</dbReference>
<dbReference type="SMART" id="SM00198">
    <property type="entry name" value="SCP"/>
    <property type="match status" value="1"/>
</dbReference>
<organism evidence="3 4">
    <name type="scientific">Adineta steineri</name>
    <dbReference type="NCBI Taxonomy" id="433720"/>
    <lineage>
        <taxon>Eukaryota</taxon>
        <taxon>Metazoa</taxon>
        <taxon>Spiralia</taxon>
        <taxon>Gnathifera</taxon>
        <taxon>Rotifera</taxon>
        <taxon>Eurotatoria</taxon>
        <taxon>Bdelloidea</taxon>
        <taxon>Adinetida</taxon>
        <taxon>Adinetidae</taxon>
        <taxon>Adineta</taxon>
    </lineage>
</organism>
<dbReference type="InterPro" id="IPR014044">
    <property type="entry name" value="CAP_dom"/>
</dbReference>
<dbReference type="InterPro" id="IPR003609">
    <property type="entry name" value="Pan_app"/>
</dbReference>
<dbReference type="Gene3D" id="3.40.33.10">
    <property type="entry name" value="CAP"/>
    <property type="match status" value="1"/>
</dbReference>